<dbReference type="AlphaFoldDB" id="A0A6G1DLX3"/>
<dbReference type="OrthoDB" id="10523775at2759"/>
<comment type="caution">
    <text evidence="1">The sequence shown here is derived from an EMBL/GenBank/DDBJ whole genome shotgun (WGS) entry which is preliminary data.</text>
</comment>
<protein>
    <submittedName>
        <fullName evidence="1">Uncharacterized protein</fullName>
    </submittedName>
</protein>
<evidence type="ECO:0000313" key="1">
    <source>
        <dbReference type="EMBL" id="KAF0913487.1"/>
    </source>
</evidence>
<name>A0A6G1DLX3_9ORYZ</name>
<sequence length="61" mass="6742">MLRVGTPKITVQVVPHEVIELDADDDPDGVVIIGEKSSVDKNKQAVGYPIDWLKHAKILYS</sequence>
<dbReference type="EMBL" id="SPHZ02000006">
    <property type="protein sequence ID" value="KAF0913487.1"/>
    <property type="molecule type" value="Genomic_DNA"/>
</dbReference>
<accession>A0A6G1DLX3</accession>
<evidence type="ECO:0000313" key="2">
    <source>
        <dbReference type="Proteomes" id="UP000479710"/>
    </source>
</evidence>
<reference evidence="1 2" key="1">
    <citation type="submission" date="2019-11" db="EMBL/GenBank/DDBJ databases">
        <title>Whole genome sequence of Oryza granulata.</title>
        <authorList>
            <person name="Li W."/>
        </authorList>
    </citation>
    <scope>NUCLEOTIDE SEQUENCE [LARGE SCALE GENOMIC DNA]</scope>
    <source>
        <strain evidence="2">cv. Menghai</strain>
        <tissue evidence="1">Leaf</tissue>
    </source>
</reference>
<dbReference type="Proteomes" id="UP000479710">
    <property type="component" value="Unassembled WGS sequence"/>
</dbReference>
<gene>
    <name evidence="1" type="ORF">E2562_023236</name>
</gene>
<keyword evidence="2" id="KW-1185">Reference proteome</keyword>
<organism evidence="1 2">
    <name type="scientific">Oryza meyeriana var. granulata</name>
    <dbReference type="NCBI Taxonomy" id="110450"/>
    <lineage>
        <taxon>Eukaryota</taxon>
        <taxon>Viridiplantae</taxon>
        <taxon>Streptophyta</taxon>
        <taxon>Embryophyta</taxon>
        <taxon>Tracheophyta</taxon>
        <taxon>Spermatophyta</taxon>
        <taxon>Magnoliopsida</taxon>
        <taxon>Liliopsida</taxon>
        <taxon>Poales</taxon>
        <taxon>Poaceae</taxon>
        <taxon>BOP clade</taxon>
        <taxon>Oryzoideae</taxon>
        <taxon>Oryzeae</taxon>
        <taxon>Oryzinae</taxon>
        <taxon>Oryza</taxon>
        <taxon>Oryza meyeriana</taxon>
    </lineage>
</organism>
<proteinExistence type="predicted"/>